<evidence type="ECO:0000313" key="2">
    <source>
        <dbReference type="EMBL" id="GLS68738.1"/>
    </source>
</evidence>
<proteinExistence type="predicted"/>
<evidence type="ECO:0000313" key="3">
    <source>
        <dbReference type="Proteomes" id="UP001157440"/>
    </source>
</evidence>
<evidence type="ECO:0008006" key="4">
    <source>
        <dbReference type="Google" id="ProtNLM"/>
    </source>
</evidence>
<evidence type="ECO:0000256" key="1">
    <source>
        <dbReference type="SAM" id="MobiDB-lite"/>
    </source>
</evidence>
<reference evidence="3" key="1">
    <citation type="journal article" date="2019" name="Int. J. Syst. Evol. Microbiol.">
        <title>The Global Catalogue of Microorganisms (GCM) 10K type strain sequencing project: providing services to taxonomists for standard genome sequencing and annotation.</title>
        <authorList>
            <consortium name="The Broad Institute Genomics Platform"/>
            <consortium name="The Broad Institute Genome Sequencing Center for Infectious Disease"/>
            <person name="Wu L."/>
            <person name="Ma J."/>
        </authorList>
    </citation>
    <scope>NUCLEOTIDE SEQUENCE [LARGE SCALE GENOMIC DNA]</scope>
    <source>
        <strain evidence="3">NBRC 103632</strain>
    </source>
</reference>
<feature type="region of interest" description="Disordered" evidence="1">
    <location>
        <begin position="146"/>
        <end position="182"/>
    </location>
</feature>
<dbReference type="EMBL" id="BSPL01000007">
    <property type="protein sequence ID" value="GLS68738.1"/>
    <property type="molecule type" value="Genomic_DNA"/>
</dbReference>
<dbReference type="AlphaFoldDB" id="A0AA37TCQ1"/>
<dbReference type="Proteomes" id="UP001157440">
    <property type="component" value="Unassembled WGS sequence"/>
</dbReference>
<organism evidence="2 3">
    <name type="scientific">Methylobacterium tardum</name>
    <dbReference type="NCBI Taxonomy" id="374432"/>
    <lineage>
        <taxon>Bacteria</taxon>
        <taxon>Pseudomonadati</taxon>
        <taxon>Pseudomonadota</taxon>
        <taxon>Alphaproteobacteria</taxon>
        <taxon>Hyphomicrobiales</taxon>
        <taxon>Methylobacteriaceae</taxon>
        <taxon>Methylobacterium</taxon>
    </lineage>
</organism>
<dbReference type="Pfam" id="PF11300">
    <property type="entry name" value="DUF3102"/>
    <property type="match status" value="1"/>
</dbReference>
<feature type="compositionally biased region" description="Basic and acidic residues" evidence="1">
    <location>
        <begin position="159"/>
        <end position="182"/>
    </location>
</feature>
<keyword evidence="3" id="KW-1185">Reference proteome</keyword>
<dbReference type="RefSeq" id="WP_348529381.1">
    <property type="nucleotide sequence ID" value="NZ_BSPL01000007.1"/>
</dbReference>
<accession>A0AA37TCQ1</accession>
<dbReference type="InterPro" id="IPR021451">
    <property type="entry name" value="DUF3102"/>
</dbReference>
<name>A0AA37TCQ1_9HYPH</name>
<sequence>MGAPPITEPNSGPTAFDYAGMDAEVAREARSVVERYHQRTRTYVINTGSDLLEMKARLDRGTFYPWAKSEMGISPRMAQNFMRAAKRFGDKSEIISRLPPTAIYALAAPSTPDALCASVAERLEAGQKLTSKAVAAEIREARAAAKVKGQQADPLHQWHGQEEGAPERREPPQAPEPHEMWQARQEREARHAPNDDVGVAFLMRELGSEVLSAFGTRFGHQGFASVMAKAIVAADVARAQAMHTIMVPVDAFARIGLLSDANESQRWVGRMASFEASLNWGETLPPIVAVVGQDGRYTLIAGEYTFWTLRDRLSHETVPVHVVPATDPVAIAAIEAIDA</sequence>
<protein>
    <recommendedName>
        <fullName evidence="4">DUF3102 domain-containing protein</fullName>
    </recommendedName>
</protein>
<gene>
    <name evidence="2" type="ORF">GCM10007890_07500</name>
</gene>
<comment type="caution">
    <text evidence="2">The sequence shown here is derived from an EMBL/GenBank/DDBJ whole genome shotgun (WGS) entry which is preliminary data.</text>
</comment>